<evidence type="ECO:0000256" key="6">
    <source>
        <dbReference type="SAM" id="MobiDB-lite"/>
    </source>
</evidence>
<dbReference type="PANTHER" id="PTHR42881:SF2">
    <property type="entry name" value="PROLYL ENDOPEPTIDASE"/>
    <property type="match status" value="1"/>
</dbReference>
<evidence type="ECO:0000313" key="9">
    <source>
        <dbReference type="EMBL" id="GAA4965081.1"/>
    </source>
</evidence>
<sequence>MGLIVYPQVERSGDVIGLPNGSAVPNPYSALESPGPARDAWRAVEEELRRRRLDPRALARGQELYDLFKAVPKVSTAVVAGDRKFYTRIPPGKVVPQLRVREADGTDRILINELYVSSPGSDARGWYPSPRDATGRQYLAYSSAGDGGGEMAAALVVIDVDTNEKVGEYPYAGFAAVTWAPDASSLITSEMIANEGEAAGSRKFRFRLMEHETGAPYSAGREIHVRDNQLPHAERRPTLSPDGRWLAVWETTGGLGASSAILLQDRTTGESFVVQEDDGATHWLPRFDQDSNLWLWTNHGNGYGKILKMDPSAGAHTVEQADVVVDEHPNLLLESYELVESSGEDPRVAAVMVDRGQVPRLWITDPRRPGEPLVIEAPGAVPVHDEAGQYLGYTGHMGGLAHDPAEPQRLTMTFSDVVSPSDVYTVDIRTGAVENVTRHTPELHRHLPPPALEGVMYERTSSDGAAEIPHLLVSHVGRERADGRQVPVYSFAYGAFGLCDGLGFEGYSHLQAMAAYLGFDLHHSGPRGGVERGRKWGEAGQRKNWGNTVEDRAATEQDLLTRGLATSPQLVRFGVSASGPDVLHMAMRYPGQAAASVMVNPAGGFVDPDMRGYNRRISEYGDPRVSDELLVLIERDPELAVARLAPEDAAGMGTLLLVAALGDDRVSPTASMRLVAALQDKVRDLSGAGDVLFHGSVGGHLWTPTPSSVGMLAATVHVMGIELPTEPAAAAALVRAEPPLETAAPSRTAPEIGPPKAEPPDPSRLGPNMTIATKGMRTVADFGAVPSSLPPNRRTSTTAHPPLQSVEGAQERRDGIGR</sequence>
<feature type="region of interest" description="Disordered" evidence="6">
    <location>
        <begin position="782"/>
        <end position="818"/>
    </location>
</feature>
<dbReference type="SUPFAM" id="SSF50993">
    <property type="entry name" value="Peptidase/esterase 'gauge' domain"/>
    <property type="match status" value="1"/>
</dbReference>
<evidence type="ECO:0000256" key="1">
    <source>
        <dbReference type="ARBA" id="ARBA00001070"/>
    </source>
</evidence>
<dbReference type="InterPro" id="IPR002470">
    <property type="entry name" value="Peptidase_S9A"/>
</dbReference>
<feature type="compositionally biased region" description="Pro residues" evidence="6">
    <location>
        <begin position="752"/>
        <end position="762"/>
    </location>
</feature>
<dbReference type="Gene3D" id="3.40.50.1820">
    <property type="entry name" value="alpha/beta hydrolase"/>
    <property type="match status" value="1"/>
</dbReference>
<dbReference type="InterPro" id="IPR001375">
    <property type="entry name" value="Peptidase_S9_cat"/>
</dbReference>
<dbReference type="PRINTS" id="PR00862">
    <property type="entry name" value="PROLIGOPTASE"/>
</dbReference>
<feature type="domain" description="Peptidase S9 prolyl oligopeptidase catalytic" evidence="7">
    <location>
        <begin position="511"/>
        <end position="682"/>
    </location>
</feature>
<dbReference type="Pfam" id="PF00326">
    <property type="entry name" value="Peptidase_S9"/>
    <property type="match status" value="1"/>
</dbReference>
<feature type="domain" description="Peptidase S9A N-terminal" evidence="8">
    <location>
        <begin position="71"/>
        <end position="436"/>
    </location>
</feature>
<comment type="caution">
    <text evidence="9">The sequence shown here is derived from an EMBL/GenBank/DDBJ whole genome shotgun (WGS) entry which is preliminary data.</text>
</comment>
<dbReference type="EC" id="3.4.21.26" evidence="2"/>
<feature type="region of interest" description="Disordered" evidence="6">
    <location>
        <begin position="741"/>
        <end position="769"/>
    </location>
</feature>
<keyword evidence="4" id="KW-0378">Hydrolase</keyword>
<organism evidence="9 10">
    <name type="scientific">Yinghuangia aomiensis</name>
    <dbReference type="NCBI Taxonomy" id="676205"/>
    <lineage>
        <taxon>Bacteria</taxon>
        <taxon>Bacillati</taxon>
        <taxon>Actinomycetota</taxon>
        <taxon>Actinomycetes</taxon>
        <taxon>Kitasatosporales</taxon>
        <taxon>Streptomycetaceae</taxon>
        <taxon>Yinghuangia</taxon>
    </lineage>
</organism>
<gene>
    <name evidence="9" type="ORF">GCM10023205_31650</name>
</gene>
<dbReference type="Gene3D" id="2.130.10.120">
    <property type="entry name" value="Prolyl oligopeptidase, N-terminal domain"/>
    <property type="match status" value="1"/>
</dbReference>
<evidence type="ECO:0000259" key="8">
    <source>
        <dbReference type="Pfam" id="PF02897"/>
    </source>
</evidence>
<dbReference type="SUPFAM" id="SSF53474">
    <property type="entry name" value="alpha/beta-Hydrolases"/>
    <property type="match status" value="1"/>
</dbReference>
<evidence type="ECO:0000256" key="2">
    <source>
        <dbReference type="ARBA" id="ARBA00011897"/>
    </source>
</evidence>
<dbReference type="Proteomes" id="UP001500466">
    <property type="component" value="Unassembled WGS sequence"/>
</dbReference>
<dbReference type="EMBL" id="BAABHS010000010">
    <property type="protein sequence ID" value="GAA4965081.1"/>
    <property type="molecule type" value="Genomic_DNA"/>
</dbReference>
<keyword evidence="5" id="KW-0720">Serine protease</keyword>
<protein>
    <recommendedName>
        <fullName evidence="2">prolyl oligopeptidase</fullName>
        <ecNumber evidence="2">3.4.21.26</ecNumber>
    </recommendedName>
</protein>
<evidence type="ECO:0000259" key="7">
    <source>
        <dbReference type="Pfam" id="PF00326"/>
    </source>
</evidence>
<dbReference type="InterPro" id="IPR029058">
    <property type="entry name" value="AB_hydrolase_fold"/>
</dbReference>
<comment type="catalytic activity">
    <reaction evidence="1">
        <text>Hydrolysis of Pro-|-Xaa &gt;&gt; Ala-|-Xaa in oligopeptides.</text>
        <dbReference type="EC" id="3.4.21.26"/>
    </reaction>
</comment>
<proteinExistence type="predicted"/>
<feature type="compositionally biased region" description="Basic and acidic residues" evidence="6">
    <location>
        <begin position="809"/>
        <end position="818"/>
    </location>
</feature>
<dbReference type="InterPro" id="IPR051167">
    <property type="entry name" value="Prolyl_oligopep/macrocyclase"/>
</dbReference>
<evidence type="ECO:0000256" key="3">
    <source>
        <dbReference type="ARBA" id="ARBA00022670"/>
    </source>
</evidence>
<keyword evidence="3" id="KW-0645">Protease</keyword>
<reference evidence="10" key="1">
    <citation type="journal article" date="2019" name="Int. J. Syst. Evol. Microbiol.">
        <title>The Global Catalogue of Microorganisms (GCM) 10K type strain sequencing project: providing services to taxonomists for standard genome sequencing and annotation.</title>
        <authorList>
            <consortium name="The Broad Institute Genomics Platform"/>
            <consortium name="The Broad Institute Genome Sequencing Center for Infectious Disease"/>
            <person name="Wu L."/>
            <person name="Ma J."/>
        </authorList>
    </citation>
    <scope>NUCLEOTIDE SEQUENCE [LARGE SCALE GENOMIC DNA]</scope>
    <source>
        <strain evidence="10">JCM 17986</strain>
    </source>
</reference>
<dbReference type="PANTHER" id="PTHR42881">
    <property type="entry name" value="PROLYL ENDOPEPTIDASE"/>
    <property type="match status" value="1"/>
</dbReference>
<evidence type="ECO:0000256" key="5">
    <source>
        <dbReference type="ARBA" id="ARBA00022825"/>
    </source>
</evidence>
<evidence type="ECO:0000313" key="10">
    <source>
        <dbReference type="Proteomes" id="UP001500466"/>
    </source>
</evidence>
<keyword evidence="10" id="KW-1185">Reference proteome</keyword>
<accession>A0ABP9H9S9</accession>
<dbReference type="InterPro" id="IPR023302">
    <property type="entry name" value="Pept_S9A_N"/>
</dbReference>
<dbReference type="Pfam" id="PF02897">
    <property type="entry name" value="Peptidase_S9_N"/>
    <property type="match status" value="1"/>
</dbReference>
<evidence type="ECO:0000256" key="4">
    <source>
        <dbReference type="ARBA" id="ARBA00022801"/>
    </source>
</evidence>
<name>A0ABP9H9S9_9ACTN</name>